<evidence type="ECO:0000313" key="1">
    <source>
        <dbReference type="EMBL" id="KAJ2900871.1"/>
    </source>
</evidence>
<gene>
    <name evidence="1" type="ORF">IWW38_000246</name>
</gene>
<protein>
    <submittedName>
        <fullName evidence="1">Uncharacterized protein</fullName>
    </submittedName>
</protein>
<evidence type="ECO:0000313" key="2">
    <source>
        <dbReference type="Proteomes" id="UP001139981"/>
    </source>
</evidence>
<keyword evidence="2" id="KW-1185">Reference proteome</keyword>
<accession>A0ACC1MAJ3</accession>
<proteinExistence type="predicted"/>
<dbReference type="EMBL" id="JANBVB010000002">
    <property type="protein sequence ID" value="KAJ2900871.1"/>
    <property type="molecule type" value="Genomic_DNA"/>
</dbReference>
<reference evidence="1" key="1">
    <citation type="submission" date="2022-07" db="EMBL/GenBank/DDBJ databases">
        <title>Phylogenomic reconstructions and comparative analyses of Kickxellomycotina fungi.</title>
        <authorList>
            <person name="Reynolds N.K."/>
            <person name="Stajich J.E."/>
            <person name="Barry K."/>
            <person name="Grigoriev I.V."/>
            <person name="Crous P."/>
            <person name="Smith M.E."/>
        </authorList>
    </citation>
    <scope>NUCLEOTIDE SEQUENCE</scope>
    <source>
        <strain evidence="1">CBS 190363</strain>
    </source>
</reference>
<dbReference type="Proteomes" id="UP001139981">
    <property type="component" value="Unassembled WGS sequence"/>
</dbReference>
<organism evidence="1 2">
    <name type="scientific">Coemansia aciculifera</name>
    <dbReference type="NCBI Taxonomy" id="417176"/>
    <lineage>
        <taxon>Eukaryota</taxon>
        <taxon>Fungi</taxon>
        <taxon>Fungi incertae sedis</taxon>
        <taxon>Zoopagomycota</taxon>
        <taxon>Kickxellomycotina</taxon>
        <taxon>Kickxellomycetes</taxon>
        <taxon>Kickxellales</taxon>
        <taxon>Kickxellaceae</taxon>
        <taxon>Coemansia</taxon>
    </lineage>
</organism>
<name>A0ACC1MAJ3_9FUNG</name>
<comment type="caution">
    <text evidence="1">The sequence shown here is derived from an EMBL/GenBank/DDBJ whole genome shotgun (WGS) entry which is preliminary data.</text>
</comment>
<sequence>MSDSCRSYDILVWGATSFTGTRLIEYLALNSPPDTRVALGGRNQSKLEGVKQALSAKHPDATLCIDAMDILVGDSADAARLREIVAKAKVVASTVGPYAAYGSELIRVCVAEGADYCDITGEYPWVKQMHRELNEEAVQNNVHIVSMCGFDCIPADLGCFMLTHYARDELNEPLQHVKGSIIGIKGGVSGGTLATLVIQIGIERKRLWHKIKSTLGLKSASSKMASRDTNIVSDKRFQRGVIHYDDSVQRWQTFWVMSMINTQTVRWAGQVLDYGPGFSYAESMSAHNLVHAIALAVGLVFGLMLMMFSLTRKILYALKIVPRPGEGPSEEFTRNGFFSLNLEGFTQSGIVYGKVSGASDPGYGETITYLGESALCLAFDRDRTFQPGIYPPSVAMGKALLRRLRNKGCQFDVGRAPIPTARNANEQDSKKKQ</sequence>